<keyword evidence="7" id="KW-0472">Membrane</keyword>
<evidence type="ECO:0000256" key="2">
    <source>
        <dbReference type="ARBA" id="ARBA00022448"/>
    </source>
</evidence>
<dbReference type="Pfam" id="PF00005">
    <property type="entry name" value="ABC_tran"/>
    <property type="match status" value="1"/>
</dbReference>
<evidence type="ECO:0000256" key="6">
    <source>
        <dbReference type="ARBA" id="ARBA00022967"/>
    </source>
</evidence>
<dbReference type="Proteomes" id="UP000254326">
    <property type="component" value="Unassembled WGS sequence"/>
</dbReference>
<dbReference type="InterPro" id="IPR003439">
    <property type="entry name" value="ABC_transporter-like_ATP-bd"/>
</dbReference>
<dbReference type="PANTHER" id="PTHR42798">
    <property type="entry name" value="LIPOPROTEIN-RELEASING SYSTEM ATP-BINDING PROTEIN LOLD"/>
    <property type="match status" value="1"/>
</dbReference>
<feature type="domain" description="ABC transporter" evidence="8">
    <location>
        <begin position="6"/>
        <end position="226"/>
    </location>
</feature>
<dbReference type="SUPFAM" id="SSF52540">
    <property type="entry name" value="P-loop containing nucleoside triphosphate hydrolases"/>
    <property type="match status" value="1"/>
</dbReference>
<evidence type="ECO:0000256" key="3">
    <source>
        <dbReference type="ARBA" id="ARBA00022475"/>
    </source>
</evidence>
<dbReference type="PROSITE" id="PS00211">
    <property type="entry name" value="ABC_TRANSPORTER_1"/>
    <property type="match status" value="1"/>
</dbReference>
<evidence type="ECO:0000313" key="9">
    <source>
        <dbReference type="EMBL" id="RDL45888.1"/>
    </source>
</evidence>
<dbReference type="SMART" id="SM00382">
    <property type="entry name" value="AAA"/>
    <property type="match status" value="1"/>
</dbReference>
<keyword evidence="10" id="KW-1185">Reference proteome</keyword>
<dbReference type="CDD" id="cd03255">
    <property type="entry name" value="ABC_MJ0796_LolCDE_FtsE"/>
    <property type="match status" value="1"/>
</dbReference>
<dbReference type="FunFam" id="3.40.50.300:FF:000230">
    <property type="entry name" value="Lipoprotein-releasing system ATP-binding protein LolD"/>
    <property type="match status" value="1"/>
</dbReference>
<name>A0A370UDN4_9GAMM</name>
<evidence type="ECO:0000259" key="8">
    <source>
        <dbReference type="PROSITE" id="PS50893"/>
    </source>
</evidence>
<dbReference type="InterPro" id="IPR027417">
    <property type="entry name" value="P-loop_NTPase"/>
</dbReference>
<dbReference type="EMBL" id="QKRA01000001">
    <property type="protein sequence ID" value="RDL45888.1"/>
    <property type="molecule type" value="Genomic_DNA"/>
</dbReference>
<dbReference type="Gene3D" id="3.40.50.300">
    <property type="entry name" value="P-loop containing nucleotide triphosphate hydrolases"/>
    <property type="match status" value="1"/>
</dbReference>
<dbReference type="InterPro" id="IPR017871">
    <property type="entry name" value="ABC_transporter-like_CS"/>
</dbReference>
<keyword evidence="3" id="KW-1003">Cell membrane</keyword>
<sequence>MNKPVLVSENLSKTYQDGKNNVVVFEDINFVLNAAEAVAIVGSSGSGKTTMLNLLAGLDRASLGSVAIDGQDWQSLTDAKRSKLRNRTLGFVYQFHHLLPEFSALENVMMPMLIAGVENKHARTKANTLLKDVGLGERINHRPSQLSGGERQRVAIARALANDPVCVLMDEPTGNLDEGTSKEIQQLIIALKKEKNMAFLIVTHDEKMLSWMDRAYRLSDKTLVPMAV</sequence>
<dbReference type="PANTHER" id="PTHR42798:SF2">
    <property type="entry name" value="ABC TRANSPORTER ATP-BINDING PROTEIN MG467-RELATED"/>
    <property type="match status" value="1"/>
</dbReference>
<evidence type="ECO:0000256" key="7">
    <source>
        <dbReference type="ARBA" id="ARBA00023136"/>
    </source>
</evidence>
<comment type="similarity">
    <text evidence="1">Belongs to the ABC transporter superfamily.</text>
</comment>
<keyword evidence="9" id="KW-0449">Lipoprotein</keyword>
<keyword evidence="4" id="KW-0547">Nucleotide-binding</keyword>
<protein>
    <submittedName>
        <fullName evidence="9">Lipoprotein-releasing system ATP-binding protein LolD</fullName>
    </submittedName>
</protein>
<dbReference type="OrthoDB" id="9801477at2"/>
<dbReference type="GO" id="GO:0044874">
    <property type="term" value="P:lipoprotein localization to outer membrane"/>
    <property type="evidence" value="ECO:0007669"/>
    <property type="project" value="UniProtKB-ARBA"/>
</dbReference>
<gene>
    <name evidence="9" type="ORF">DN730_02230</name>
</gene>
<keyword evidence="5 9" id="KW-0067">ATP-binding</keyword>
<evidence type="ECO:0000313" key="10">
    <source>
        <dbReference type="Proteomes" id="UP000254326"/>
    </source>
</evidence>
<evidence type="ECO:0000256" key="1">
    <source>
        <dbReference type="ARBA" id="ARBA00005417"/>
    </source>
</evidence>
<accession>A0A370UDN4</accession>
<dbReference type="GO" id="GO:0005524">
    <property type="term" value="F:ATP binding"/>
    <property type="evidence" value="ECO:0007669"/>
    <property type="project" value="UniProtKB-KW"/>
</dbReference>
<evidence type="ECO:0000256" key="4">
    <source>
        <dbReference type="ARBA" id="ARBA00022741"/>
    </source>
</evidence>
<dbReference type="AlphaFoldDB" id="A0A370UDN4"/>
<organism evidence="9 10">
    <name type="scientific">Marinomonas piezotolerans</name>
    <dbReference type="NCBI Taxonomy" id="2213058"/>
    <lineage>
        <taxon>Bacteria</taxon>
        <taxon>Pseudomonadati</taxon>
        <taxon>Pseudomonadota</taxon>
        <taxon>Gammaproteobacteria</taxon>
        <taxon>Oceanospirillales</taxon>
        <taxon>Oceanospirillaceae</taxon>
        <taxon>Marinomonas</taxon>
    </lineage>
</organism>
<proteinExistence type="inferred from homology"/>
<dbReference type="PROSITE" id="PS50893">
    <property type="entry name" value="ABC_TRANSPORTER_2"/>
    <property type="match status" value="1"/>
</dbReference>
<dbReference type="InterPro" id="IPR017911">
    <property type="entry name" value="MacB-like_ATP-bd"/>
</dbReference>
<dbReference type="InterPro" id="IPR003593">
    <property type="entry name" value="AAA+_ATPase"/>
</dbReference>
<dbReference type="GO" id="GO:0016887">
    <property type="term" value="F:ATP hydrolysis activity"/>
    <property type="evidence" value="ECO:0007669"/>
    <property type="project" value="InterPro"/>
</dbReference>
<comment type="caution">
    <text evidence="9">The sequence shown here is derived from an EMBL/GenBank/DDBJ whole genome shotgun (WGS) entry which is preliminary data.</text>
</comment>
<keyword evidence="6" id="KW-1278">Translocase</keyword>
<evidence type="ECO:0000256" key="5">
    <source>
        <dbReference type="ARBA" id="ARBA00022840"/>
    </source>
</evidence>
<reference evidence="9 10" key="1">
    <citation type="submission" date="2018-06" db="EMBL/GenBank/DDBJ databases">
        <title>Marinomonas sp. YLB-05 draft genome sequence.</title>
        <authorList>
            <person name="Yu L."/>
            <person name="Tang X."/>
        </authorList>
    </citation>
    <scope>NUCLEOTIDE SEQUENCE [LARGE SCALE GENOMIC DNA]</scope>
    <source>
        <strain evidence="9 10">YLB-05</strain>
    </source>
</reference>
<keyword evidence="2" id="KW-0813">Transport</keyword>
<dbReference type="GO" id="GO:0089705">
    <property type="term" value="P:protein localization to outer membrane"/>
    <property type="evidence" value="ECO:0007669"/>
    <property type="project" value="UniProtKB-ARBA"/>
</dbReference>
<dbReference type="RefSeq" id="WP_115466476.1">
    <property type="nucleotide sequence ID" value="NZ_QKRA01000001.1"/>
</dbReference>